<protein>
    <submittedName>
        <fullName evidence="1">Uncharacterized protein</fullName>
    </submittedName>
</protein>
<dbReference type="RefSeq" id="XP_013425018.1">
    <property type="nucleotide sequence ID" value="XM_013569564.1"/>
</dbReference>
<keyword evidence="2" id="KW-1185">Reference proteome</keyword>
<accession>A0A074WCF5</accession>
<proteinExistence type="predicted"/>
<dbReference type="EMBL" id="KL584716">
    <property type="protein sequence ID" value="KEQ70820.1"/>
    <property type="molecule type" value="Genomic_DNA"/>
</dbReference>
<gene>
    <name evidence="1" type="ORF">M436DRAFT_84384</name>
</gene>
<name>A0A074WCF5_9PEZI</name>
<evidence type="ECO:0000313" key="2">
    <source>
        <dbReference type="Proteomes" id="UP000027730"/>
    </source>
</evidence>
<evidence type="ECO:0000313" key="1">
    <source>
        <dbReference type="EMBL" id="KEQ70820.1"/>
    </source>
</evidence>
<dbReference type="AlphaFoldDB" id="A0A074WCF5"/>
<dbReference type="Proteomes" id="UP000027730">
    <property type="component" value="Unassembled WGS sequence"/>
</dbReference>
<dbReference type="GeneID" id="25417334"/>
<sequence>MPPIRTAKCDTKSDVDSKKKRPSLANMFISVSRVKPYTATNWNSQIRISRCLLKPDVDAKHVELSSLVFSRLQKVIELDLTDVKIGLEEDDEEFDGITWCLVWRMSGSGQLGRVYDSDSFQSAVQDHRRGYKNIVQLYIIGSKDALWRSEF</sequence>
<organism evidence="1 2">
    <name type="scientific">Aureobasidium namibiae CBS 147.97</name>
    <dbReference type="NCBI Taxonomy" id="1043004"/>
    <lineage>
        <taxon>Eukaryota</taxon>
        <taxon>Fungi</taxon>
        <taxon>Dikarya</taxon>
        <taxon>Ascomycota</taxon>
        <taxon>Pezizomycotina</taxon>
        <taxon>Dothideomycetes</taxon>
        <taxon>Dothideomycetidae</taxon>
        <taxon>Dothideales</taxon>
        <taxon>Saccotheciaceae</taxon>
        <taxon>Aureobasidium</taxon>
    </lineage>
</organism>
<dbReference type="OrthoDB" id="3867239at2759"/>
<reference evidence="1 2" key="1">
    <citation type="journal article" date="2014" name="BMC Genomics">
        <title>Genome sequencing of four Aureobasidium pullulans varieties: biotechnological potential, stress tolerance, and description of new species.</title>
        <authorList>
            <person name="Gostin Ar C."/>
            <person name="Ohm R.A."/>
            <person name="Kogej T."/>
            <person name="Sonjak S."/>
            <person name="Turk M."/>
            <person name="Zajc J."/>
            <person name="Zalar P."/>
            <person name="Grube M."/>
            <person name="Sun H."/>
            <person name="Han J."/>
            <person name="Sharma A."/>
            <person name="Chiniquy J."/>
            <person name="Ngan C.Y."/>
            <person name="Lipzen A."/>
            <person name="Barry K."/>
            <person name="Grigoriev I.V."/>
            <person name="Gunde-Cimerman N."/>
        </authorList>
    </citation>
    <scope>NUCLEOTIDE SEQUENCE [LARGE SCALE GENOMIC DNA]</scope>
    <source>
        <strain evidence="1 2">CBS 147.97</strain>
    </source>
</reference>
<dbReference type="HOGENOM" id="CLU_1731065_0_0_1"/>